<keyword evidence="2" id="KW-1185">Reference proteome</keyword>
<dbReference type="AlphaFoldDB" id="A0AAN9PBG4"/>
<comment type="caution">
    <text evidence="1">The sequence shown here is derived from an EMBL/GenBank/DDBJ whole genome shotgun (WGS) entry which is preliminary data.</text>
</comment>
<accession>A0AAN9PBG4</accession>
<protein>
    <submittedName>
        <fullName evidence="1">Uncharacterized protein</fullName>
    </submittedName>
</protein>
<evidence type="ECO:0000313" key="2">
    <source>
        <dbReference type="Proteomes" id="UP001372338"/>
    </source>
</evidence>
<proteinExistence type="predicted"/>
<dbReference type="Proteomes" id="UP001372338">
    <property type="component" value="Unassembled WGS sequence"/>
</dbReference>
<reference evidence="1 2" key="1">
    <citation type="submission" date="2024-01" db="EMBL/GenBank/DDBJ databases">
        <title>The genomes of 5 underutilized Papilionoideae crops provide insights into root nodulation and disease resistanc.</title>
        <authorList>
            <person name="Yuan L."/>
        </authorList>
    </citation>
    <scope>NUCLEOTIDE SEQUENCE [LARGE SCALE GENOMIC DNA]</scope>
    <source>
        <strain evidence="1">ZHUSHIDOU_FW_LH</strain>
        <tissue evidence="1">Leaf</tissue>
    </source>
</reference>
<evidence type="ECO:0000313" key="1">
    <source>
        <dbReference type="EMBL" id="KAK7291996.1"/>
    </source>
</evidence>
<sequence>MTALLTAAAMARVGSRADINLHIWHNTLKLLRLCECSAKLESDPEIRQLDGSHDSMNELLLKRFYCFYTQLADSTSRANE</sequence>
<organism evidence="1 2">
    <name type="scientific">Crotalaria pallida</name>
    <name type="common">Smooth rattlebox</name>
    <name type="synonym">Crotalaria striata</name>
    <dbReference type="NCBI Taxonomy" id="3830"/>
    <lineage>
        <taxon>Eukaryota</taxon>
        <taxon>Viridiplantae</taxon>
        <taxon>Streptophyta</taxon>
        <taxon>Embryophyta</taxon>
        <taxon>Tracheophyta</taxon>
        <taxon>Spermatophyta</taxon>
        <taxon>Magnoliopsida</taxon>
        <taxon>eudicotyledons</taxon>
        <taxon>Gunneridae</taxon>
        <taxon>Pentapetalae</taxon>
        <taxon>rosids</taxon>
        <taxon>fabids</taxon>
        <taxon>Fabales</taxon>
        <taxon>Fabaceae</taxon>
        <taxon>Papilionoideae</taxon>
        <taxon>50 kb inversion clade</taxon>
        <taxon>genistoids sensu lato</taxon>
        <taxon>core genistoids</taxon>
        <taxon>Crotalarieae</taxon>
        <taxon>Crotalaria</taxon>
    </lineage>
</organism>
<dbReference type="EMBL" id="JAYWIO010000001">
    <property type="protein sequence ID" value="KAK7291996.1"/>
    <property type="molecule type" value="Genomic_DNA"/>
</dbReference>
<gene>
    <name evidence="1" type="ORF">RIF29_07598</name>
</gene>
<name>A0AAN9PBG4_CROPI</name>